<gene>
    <name evidence="1" type="ORF">INT45_014311</name>
</gene>
<dbReference type="SUPFAM" id="SSF52113">
    <property type="entry name" value="BRCT domain"/>
    <property type="match status" value="1"/>
</dbReference>
<keyword evidence="2" id="KW-1185">Reference proteome</keyword>
<accession>A0A8H7RWC7</accession>
<dbReference type="Proteomes" id="UP000646827">
    <property type="component" value="Unassembled WGS sequence"/>
</dbReference>
<dbReference type="EMBL" id="JAEPRB010000256">
    <property type="protein sequence ID" value="KAG2218035.1"/>
    <property type="molecule type" value="Genomic_DNA"/>
</dbReference>
<dbReference type="InterPro" id="IPR036420">
    <property type="entry name" value="BRCT_dom_sf"/>
</dbReference>
<proteinExistence type="predicted"/>
<evidence type="ECO:0008006" key="3">
    <source>
        <dbReference type="Google" id="ProtNLM"/>
    </source>
</evidence>
<protein>
    <recommendedName>
        <fullName evidence="3">BRCT domain-containing protein</fullName>
    </recommendedName>
</protein>
<dbReference type="OrthoDB" id="10307065at2759"/>
<dbReference type="AlphaFoldDB" id="A0A8H7RWC7"/>
<dbReference type="Gene3D" id="3.40.50.10190">
    <property type="entry name" value="BRCT domain"/>
    <property type="match status" value="1"/>
</dbReference>
<comment type="caution">
    <text evidence="1">The sequence shown here is derived from an EMBL/GenBank/DDBJ whole genome shotgun (WGS) entry which is preliminary data.</text>
</comment>
<evidence type="ECO:0000313" key="2">
    <source>
        <dbReference type="Proteomes" id="UP000646827"/>
    </source>
</evidence>
<evidence type="ECO:0000313" key="1">
    <source>
        <dbReference type="EMBL" id="KAG2218035.1"/>
    </source>
</evidence>
<name>A0A8H7RWC7_9FUNG</name>
<sequence length="144" mass="16318">MKSSLTKTEQEALSHIMNAGAKITTKYDKNNVTIAVVENRSQDEYRLAGLHNKYVANKQWLINTSYREEFQAPTMTIMDYPLPIGAVPGSNNKTFSIEGFLGMERQYVKYAGSAIGFVFCPFICPEVNYREAPLISSMFNFNPR</sequence>
<organism evidence="1 2">
    <name type="scientific">Circinella minor</name>
    <dbReference type="NCBI Taxonomy" id="1195481"/>
    <lineage>
        <taxon>Eukaryota</taxon>
        <taxon>Fungi</taxon>
        <taxon>Fungi incertae sedis</taxon>
        <taxon>Mucoromycota</taxon>
        <taxon>Mucoromycotina</taxon>
        <taxon>Mucoromycetes</taxon>
        <taxon>Mucorales</taxon>
        <taxon>Lichtheimiaceae</taxon>
        <taxon>Circinella</taxon>
    </lineage>
</organism>
<reference evidence="1 2" key="1">
    <citation type="submission" date="2020-12" db="EMBL/GenBank/DDBJ databases">
        <title>Metabolic potential, ecology and presence of endohyphal bacteria is reflected in genomic diversity of Mucoromycotina.</title>
        <authorList>
            <person name="Muszewska A."/>
            <person name="Okrasinska A."/>
            <person name="Steczkiewicz K."/>
            <person name="Drgas O."/>
            <person name="Orlowska M."/>
            <person name="Perlinska-Lenart U."/>
            <person name="Aleksandrzak-Piekarczyk T."/>
            <person name="Szatraj K."/>
            <person name="Zielenkiewicz U."/>
            <person name="Pilsyk S."/>
            <person name="Malc E."/>
            <person name="Mieczkowski P."/>
            <person name="Kruszewska J.S."/>
            <person name="Biernat P."/>
            <person name="Pawlowska J."/>
        </authorList>
    </citation>
    <scope>NUCLEOTIDE SEQUENCE [LARGE SCALE GENOMIC DNA]</scope>
    <source>
        <strain evidence="1 2">CBS 142.35</strain>
    </source>
</reference>